<feature type="repeat" description="WD" evidence="7">
    <location>
        <begin position="252"/>
        <end position="285"/>
    </location>
</feature>
<reference evidence="8 9" key="1">
    <citation type="submission" date="2020-10" db="EMBL/GenBank/DDBJ databases">
        <title>The Coptis chinensis genome and diversification of protoberbering-type alkaloids.</title>
        <authorList>
            <person name="Wang B."/>
            <person name="Shu S."/>
            <person name="Song C."/>
            <person name="Liu Y."/>
        </authorList>
    </citation>
    <scope>NUCLEOTIDE SEQUENCE [LARGE SCALE GENOMIC DNA]</scope>
    <source>
        <strain evidence="8">HL-2020</strain>
        <tissue evidence="8">Leaf</tissue>
    </source>
</reference>
<evidence type="ECO:0000256" key="2">
    <source>
        <dbReference type="ARBA" id="ARBA00022490"/>
    </source>
</evidence>
<evidence type="ECO:0000256" key="4">
    <source>
        <dbReference type="ARBA" id="ARBA00022694"/>
    </source>
</evidence>
<dbReference type="Gene3D" id="2.130.10.10">
    <property type="entry name" value="YVTN repeat-like/Quinoprotein amine dehydrogenase"/>
    <property type="match status" value="5"/>
</dbReference>
<sequence length="1393" mass="154214">MLETTVRAAAAGGMASEEESPHSTTKSLHSGAYLGEVSALCFIHHLSSFPLLLVGSGPHILVYDVESGKQLNSFNVFQGIRVHGISCTTLSSSLTSTVAVFGEKIVKLFTLSLQTPLVCAELVLKYKLPRFRHWVMDVLFLKEECTPVYLAVGLGENSVCFWDIARSTMVTEVIFPERTLLYSMRLWGENISSFLVASGTIYNEVIVWKLVSQGPISPPTGSLEKLKNCRGFPYNKNQLCDQHHEAFCVSRHAGHEGSIFRLAWSPDGSQLMSVSDDRSARVWKIGAVTETTANPRFLDASDSNGLILFGHSARIWDCYISETLIVTAGEDCTCRVWGMDGKQLMLIKDHSGRGIWRCTYDPSSSLLITAGFDSSVKVHQMHDSLRRGSVKQNIVAVDGFKERMEHFKLSVPNMQDQLQLLHSKSEYVRCLHFTWKDSLYVATNNGYLHHVNLSDAANPIWTELVHVSEDMPIVCMDSLSRIVSDPSTVIEDWVAVGDGKGNVTVVRVVADVCRAKVDCAFTCYIFTADPRGILKLWNFCRPLHSGCDEAMGSFKALLTAEFTSCFGTRIMCLDASFDAQVLICGDQRGNLIMFTLSRGLLTTSIASEIKISPINIFKGAHGISSVTSILVSPITSNQVEVRSTGGDGCVCYFRYDGDWRSLEFTGMKQVKELSLIQSVTSDVNSDEDLACGSYAVGFTSAKFMVWSLLNEIKIVQISCGGWRRPHSSFLGDVPEYQNCFAFVKDHVINILRLWIPSSERKLIPHVLCMQYHGREIHSLCFVSDALQSFSDENIRLGNRFGCIATGCEDGTVRLTRYAPENQNWVASKLLGEHVGGSAVRSICYVSKIHKIAVDGTCMFNGHHRCNVLLDQSEYPSLLISIGSKRVLTTWLRQKKRLSNNRVLYAGGDVVKPENSFDQSQGAQTSISFHWLSTDMPSKFSSAHKTTEISEKFINQGTNVTNVHTGPSSEIPATGSVQLDPNVSSMDKNENDWRYLAVTAFLVKGSDCRSVVCFIVVSCSDAALTLRALILPYRLWFDVALLVPQTAPVLSLQNVILQTCAPSQDNLPIGCVYIVISGSTDGSVTFWDLTETVEGFMQRMSEIQPENLIDSQIRPRTGRGSQGGRWWRTLCNRFSKTNTNGIMGTIDAENTSNGHKIIPTDCGATLNLESDLMHSEVTSAQPMNTANLSCSEELLDDSPNKVSEVRPFHVLNNVHQSGVNCLHVSTIRGCENPEFVSSYCVLSGGDDQALHCLIFDLSQQVMDDGFQSENPSDNSSHSTDMRNVTKLSLNEENQRCRIRFLSHERISSAHSSAVKGVWTDGTWAFTIGLDQRVRCWHHKEHGKLSEHEHLILSVTEPETLDARACGRNQYQIVVAGRGMQMVNFSPSTDKDGCG</sequence>
<dbReference type="InterPro" id="IPR015943">
    <property type="entry name" value="WD40/YVTN_repeat-like_dom_sf"/>
</dbReference>
<keyword evidence="9" id="KW-1185">Reference proteome</keyword>
<dbReference type="OrthoDB" id="5594999at2759"/>
<dbReference type="SUPFAM" id="SSF50978">
    <property type="entry name" value="WD40 repeat-like"/>
    <property type="match status" value="3"/>
</dbReference>
<dbReference type="GO" id="GO:0030488">
    <property type="term" value="P:tRNA methylation"/>
    <property type="evidence" value="ECO:0007669"/>
    <property type="project" value="TreeGrafter"/>
</dbReference>
<dbReference type="PROSITE" id="PS50082">
    <property type="entry name" value="WD_REPEATS_2"/>
    <property type="match status" value="2"/>
</dbReference>
<evidence type="ECO:0008006" key="10">
    <source>
        <dbReference type="Google" id="ProtNLM"/>
    </source>
</evidence>
<feature type="repeat" description="WD" evidence="7">
    <location>
        <begin position="1074"/>
        <end position="1088"/>
    </location>
</feature>
<keyword evidence="4" id="KW-0819">tRNA processing</keyword>
<evidence type="ECO:0000256" key="5">
    <source>
        <dbReference type="ARBA" id="ARBA00022737"/>
    </source>
</evidence>
<dbReference type="Proteomes" id="UP000631114">
    <property type="component" value="Unassembled WGS sequence"/>
</dbReference>
<dbReference type="EMBL" id="JADFTS010000002">
    <property type="protein sequence ID" value="KAF9619934.1"/>
    <property type="molecule type" value="Genomic_DNA"/>
</dbReference>
<comment type="caution">
    <text evidence="8">The sequence shown here is derived from an EMBL/GenBank/DDBJ whole genome shotgun (WGS) entry which is preliminary data.</text>
</comment>
<dbReference type="PROSITE" id="PS50294">
    <property type="entry name" value="WD_REPEATS_REGION"/>
    <property type="match status" value="1"/>
</dbReference>
<protein>
    <recommendedName>
        <fullName evidence="10">WD repeat-containing protein 6</fullName>
    </recommendedName>
</protein>
<dbReference type="Pfam" id="PF00400">
    <property type="entry name" value="WD40"/>
    <property type="match status" value="3"/>
</dbReference>
<evidence type="ECO:0000256" key="6">
    <source>
        <dbReference type="ARBA" id="ARBA00038255"/>
    </source>
</evidence>
<dbReference type="SMART" id="SM00320">
    <property type="entry name" value="WD40"/>
    <property type="match status" value="10"/>
</dbReference>
<evidence type="ECO:0000256" key="1">
    <source>
        <dbReference type="ARBA" id="ARBA00004496"/>
    </source>
</evidence>
<name>A0A835IMI9_9MAGN</name>
<dbReference type="PANTHER" id="PTHR14344:SF3">
    <property type="entry name" value="WD REPEAT-CONTAINING PROTEIN 6"/>
    <property type="match status" value="1"/>
</dbReference>
<dbReference type="InterPro" id="IPR051973">
    <property type="entry name" value="tRNA_Anticodon_Mtase-Reg"/>
</dbReference>
<evidence type="ECO:0000256" key="3">
    <source>
        <dbReference type="ARBA" id="ARBA00022574"/>
    </source>
</evidence>
<gene>
    <name evidence="8" type="ORF">IFM89_010245</name>
</gene>
<organism evidence="8 9">
    <name type="scientific">Coptis chinensis</name>
    <dbReference type="NCBI Taxonomy" id="261450"/>
    <lineage>
        <taxon>Eukaryota</taxon>
        <taxon>Viridiplantae</taxon>
        <taxon>Streptophyta</taxon>
        <taxon>Embryophyta</taxon>
        <taxon>Tracheophyta</taxon>
        <taxon>Spermatophyta</taxon>
        <taxon>Magnoliopsida</taxon>
        <taxon>Ranunculales</taxon>
        <taxon>Ranunculaceae</taxon>
        <taxon>Coptidoideae</taxon>
        <taxon>Coptis</taxon>
    </lineage>
</organism>
<comment type="subcellular location">
    <subcellularLocation>
        <location evidence="1">Cytoplasm</location>
    </subcellularLocation>
</comment>
<keyword evidence="5" id="KW-0677">Repeat</keyword>
<comment type="similarity">
    <text evidence="6">Belongs to the WD repeat WDR6 family.</text>
</comment>
<evidence type="ECO:0000313" key="8">
    <source>
        <dbReference type="EMBL" id="KAF9619934.1"/>
    </source>
</evidence>
<keyword evidence="2" id="KW-0963">Cytoplasm</keyword>
<dbReference type="InterPro" id="IPR036322">
    <property type="entry name" value="WD40_repeat_dom_sf"/>
</dbReference>
<dbReference type="InterPro" id="IPR001680">
    <property type="entry name" value="WD40_rpt"/>
</dbReference>
<dbReference type="PANTHER" id="PTHR14344">
    <property type="entry name" value="WD REPEAT PROTEIN"/>
    <property type="match status" value="1"/>
</dbReference>
<dbReference type="GO" id="GO:0005737">
    <property type="term" value="C:cytoplasm"/>
    <property type="evidence" value="ECO:0007669"/>
    <property type="project" value="UniProtKB-SubCell"/>
</dbReference>
<evidence type="ECO:0000256" key="7">
    <source>
        <dbReference type="PROSITE-ProRule" id="PRU00221"/>
    </source>
</evidence>
<accession>A0A835IMI9</accession>
<evidence type="ECO:0000313" key="9">
    <source>
        <dbReference type="Proteomes" id="UP000631114"/>
    </source>
</evidence>
<proteinExistence type="inferred from homology"/>
<keyword evidence="3 7" id="KW-0853">WD repeat</keyword>